<sequence length="275" mass="31602">MCNHIRFTYESQPEGFFQSLLEKNSSWKAFLPQLKAATRDQLGNRKLLKSSLGPYPPLPYTPTPMTITSTTTITTTNNNNNSNDNNNISSNNDKYLASLVRKVDEYQSMNEEELDSLYAALLGYRLTKEKKKKTDKTLRTFSKYQPIARQSNSTLDLDLISSESTLFNNYQESNVKSNRSTLNLDLDLDLDLDIDLISESTLYHDDDTYQESNSIQPKSFLLTTTNDTTTRTTQEDYPSYFIMDTPTPTPTTTPNNYLFHKKNNFKKSIFLSYEI</sequence>
<dbReference type="Proteomes" id="UP000193920">
    <property type="component" value="Unassembled WGS sequence"/>
</dbReference>
<proteinExistence type="predicted"/>
<evidence type="ECO:0000313" key="2">
    <source>
        <dbReference type="Proteomes" id="UP000193920"/>
    </source>
</evidence>
<organism evidence="1 2">
    <name type="scientific">Neocallimastix californiae</name>
    <dbReference type="NCBI Taxonomy" id="1754190"/>
    <lineage>
        <taxon>Eukaryota</taxon>
        <taxon>Fungi</taxon>
        <taxon>Fungi incertae sedis</taxon>
        <taxon>Chytridiomycota</taxon>
        <taxon>Chytridiomycota incertae sedis</taxon>
        <taxon>Neocallimastigomycetes</taxon>
        <taxon>Neocallimastigales</taxon>
        <taxon>Neocallimastigaceae</taxon>
        <taxon>Neocallimastix</taxon>
    </lineage>
</organism>
<dbReference type="EMBL" id="MCOG01000042">
    <property type="protein sequence ID" value="ORY70664.1"/>
    <property type="molecule type" value="Genomic_DNA"/>
</dbReference>
<dbReference type="AlphaFoldDB" id="A0A1Y2EH76"/>
<accession>A0A1Y2EH76</accession>
<name>A0A1Y2EH76_9FUNG</name>
<gene>
    <name evidence="1" type="ORF">LY90DRAFT_203968</name>
</gene>
<protein>
    <submittedName>
        <fullName evidence="1">Uncharacterized protein</fullName>
    </submittedName>
</protein>
<dbReference type="STRING" id="1754190.A0A1Y2EH76"/>
<comment type="caution">
    <text evidence="1">The sequence shown here is derived from an EMBL/GenBank/DDBJ whole genome shotgun (WGS) entry which is preliminary data.</text>
</comment>
<evidence type="ECO:0000313" key="1">
    <source>
        <dbReference type="EMBL" id="ORY70664.1"/>
    </source>
</evidence>
<keyword evidence="2" id="KW-1185">Reference proteome</keyword>
<reference evidence="1 2" key="1">
    <citation type="submission" date="2016-08" db="EMBL/GenBank/DDBJ databases">
        <title>A Parts List for Fungal Cellulosomes Revealed by Comparative Genomics.</title>
        <authorList>
            <consortium name="DOE Joint Genome Institute"/>
            <person name="Haitjema C.H."/>
            <person name="Gilmore S.P."/>
            <person name="Henske J.K."/>
            <person name="Solomon K.V."/>
            <person name="De Groot R."/>
            <person name="Kuo A."/>
            <person name="Mondo S.J."/>
            <person name="Salamov A.A."/>
            <person name="Labutti K."/>
            <person name="Zhao Z."/>
            <person name="Chiniquy J."/>
            <person name="Barry K."/>
            <person name="Brewer H.M."/>
            <person name="Purvine S.O."/>
            <person name="Wright A.T."/>
            <person name="Boxma B."/>
            <person name="Van Alen T."/>
            <person name="Hackstein J.H."/>
            <person name="Baker S.E."/>
            <person name="Grigoriev I.V."/>
            <person name="O'Malley M.A."/>
        </authorList>
    </citation>
    <scope>NUCLEOTIDE SEQUENCE [LARGE SCALE GENOMIC DNA]</scope>
    <source>
        <strain evidence="1 2">G1</strain>
    </source>
</reference>